<dbReference type="AlphaFoldDB" id="A0A168JC02"/>
<name>A0A168JC02_MUCCL</name>
<protein>
    <submittedName>
        <fullName evidence="1">Uncharacterized protein</fullName>
    </submittedName>
</protein>
<dbReference type="Proteomes" id="UP000077051">
    <property type="component" value="Unassembled WGS sequence"/>
</dbReference>
<keyword evidence="2" id="KW-1185">Reference proteome</keyword>
<sequence length="270" mass="30264">MPLNIGFSQTREQLFAVQYTTLNEARKEYHVHIKGVSTILKERKLWFVKNSRTGAKINLRCDAKDGEVVKYLDSSINKHCCHFHILHRQPDFKMQRPSLEESVLASGHIFDLYPKFHCETNWIERFVVPTIVAGDTSRHILPLVLPSSPKKDTALLLTNPASKNATPLGSLLPGSNSSLDLSDPFAAQDILYTIVVRHPETGTGYPVAYMYTTSHAMDPIKTFLNFVKTDLGATSLEKITIDVSSAEHAAINEVYPSVSVQWCLFHVARA</sequence>
<dbReference type="VEuPathDB" id="FungiDB:MUCCIDRAFT_84864"/>
<proteinExistence type="predicted"/>
<gene>
    <name evidence="1" type="ORF">MUCCIDRAFT_84864</name>
</gene>
<evidence type="ECO:0000313" key="2">
    <source>
        <dbReference type="Proteomes" id="UP000077051"/>
    </source>
</evidence>
<accession>A0A168JC02</accession>
<organism evidence="1 2">
    <name type="scientific">Mucor lusitanicus CBS 277.49</name>
    <dbReference type="NCBI Taxonomy" id="747725"/>
    <lineage>
        <taxon>Eukaryota</taxon>
        <taxon>Fungi</taxon>
        <taxon>Fungi incertae sedis</taxon>
        <taxon>Mucoromycota</taxon>
        <taxon>Mucoromycotina</taxon>
        <taxon>Mucoromycetes</taxon>
        <taxon>Mucorales</taxon>
        <taxon>Mucorineae</taxon>
        <taxon>Mucoraceae</taxon>
        <taxon>Mucor</taxon>
    </lineage>
</organism>
<dbReference type="STRING" id="747725.A0A168JC02"/>
<evidence type="ECO:0000313" key="1">
    <source>
        <dbReference type="EMBL" id="OAD01011.1"/>
    </source>
</evidence>
<comment type="caution">
    <text evidence="1">The sequence shown here is derived from an EMBL/GenBank/DDBJ whole genome shotgun (WGS) entry which is preliminary data.</text>
</comment>
<reference evidence="1 2" key="1">
    <citation type="submission" date="2015-06" db="EMBL/GenBank/DDBJ databases">
        <title>Expansion of signal transduction pathways in fungi by whole-genome duplication.</title>
        <authorList>
            <consortium name="DOE Joint Genome Institute"/>
            <person name="Corrochano L.M."/>
            <person name="Kuo A."/>
            <person name="Marcet-Houben M."/>
            <person name="Polaino S."/>
            <person name="Salamov A."/>
            <person name="Villalobos J.M."/>
            <person name="Alvarez M.I."/>
            <person name="Avalos J."/>
            <person name="Benito E.P."/>
            <person name="Benoit I."/>
            <person name="Burger G."/>
            <person name="Camino L.P."/>
            <person name="Canovas D."/>
            <person name="Cerda-Olmedo E."/>
            <person name="Cheng J.-F."/>
            <person name="Dominguez A."/>
            <person name="Elias M."/>
            <person name="Eslava A.P."/>
            <person name="Glaser F."/>
            <person name="Grimwood J."/>
            <person name="Gutierrez G."/>
            <person name="Heitman J."/>
            <person name="Henrissat B."/>
            <person name="Iturriaga E.A."/>
            <person name="Lang B.F."/>
            <person name="Lavin J.L."/>
            <person name="Lee S."/>
            <person name="Li W."/>
            <person name="Lindquist E."/>
            <person name="Lopez-Garcia S."/>
            <person name="Luque E.M."/>
            <person name="Marcos A.T."/>
            <person name="Martin J."/>
            <person name="Mccluskey K."/>
            <person name="Medina H.R."/>
            <person name="Miralles-Duran A."/>
            <person name="Miyazaki A."/>
            <person name="Munoz-Torres E."/>
            <person name="Oguiza J.A."/>
            <person name="Ohm R."/>
            <person name="Olmedo M."/>
            <person name="Orejas M."/>
            <person name="Ortiz-Castellanos L."/>
            <person name="Pisabarro A.G."/>
            <person name="Rodriguez-Romero J."/>
            <person name="Ruiz-Herrera J."/>
            <person name="Ruiz-Vazquez R."/>
            <person name="Sanz C."/>
            <person name="Schackwitz W."/>
            <person name="Schmutz J."/>
            <person name="Shahriari M."/>
            <person name="Shelest E."/>
            <person name="Silva-Franco F."/>
            <person name="Soanes D."/>
            <person name="Syed K."/>
            <person name="Tagua V.G."/>
            <person name="Talbot N.J."/>
            <person name="Thon M."/>
            <person name="De Vries R.P."/>
            <person name="Wiebenga A."/>
            <person name="Yadav J.S."/>
            <person name="Braun E.L."/>
            <person name="Baker S."/>
            <person name="Garre V."/>
            <person name="Horwitz B."/>
            <person name="Torres-Martinez S."/>
            <person name="Idnurm A."/>
            <person name="Herrera-Estrella A."/>
            <person name="Gabaldon T."/>
            <person name="Grigoriev I.V."/>
        </authorList>
    </citation>
    <scope>NUCLEOTIDE SEQUENCE [LARGE SCALE GENOMIC DNA]</scope>
    <source>
        <strain evidence="1 2">CBS 277.49</strain>
    </source>
</reference>
<dbReference type="OrthoDB" id="2287514at2759"/>
<dbReference type="EMBL" id="AMYB01000006">
    <property type="protein sequence ID" value="OAD01011.1"/>
    <property type="molecule type" value="Genomic_DNA"/>
</dbReference>